<protein>
    <submittedName>
        <fullName evidence="2">Putative phage-type endonuclease</fullName>
    </submittedName>
</protein>
<dbReference type="PANTHER" id="PTHR46609">
    <property type="entry name" value="EXONUCLEASE, PHAGE-TYPE/RECB, C-TERMINAL DOMAIN-CONTAINING PROTEIN"/>
    <property type="match status" value="1"/>
</dbReference>
<comment type="caution">
    <text evidence="2">The sequence shown here is derived from an EMBL/GenBank/DDBJ whole genome shotgun (WGS) entry which is preliminary data.</text>
</comment>
<dbReference type="EMBL" id="MSYM01000020">
    <property type="protein sequence ID" value="OLP04578.1"/>
    <property type="molecule type" value="Genomic_DNA"/>
</dbReference>
<dbReference type="InterPro" id="IPR011335">
    <property type="entry name" value="Restrct_endonuc-II-like"/>
</dbReference>
<reference evidence="2 3" key="1">
    <citation type="submission" date="2017-01" db="EMBL/GenBank/DDBJ databases">
        <title>Genome sequence of Rhodoferax antarcticus ANT.BR, a psychrophilic purple nonsulfur bacterium from an Antarctic microbial mat.</title>
        <authorList>
            <person name="Baker J."/>
            <person name="Riester C."/>
            <person name="Skinner B."/>
            <person name="Newell A."/>
            <person name="Swingley W."/>
            <person name="Madigan M."/>
            <person name="Jung D."/>
            <person name="Asao M."/>
            <person name="Chen M."/>
            <person name="Loughlin P."/>
            <person name="Pan H."/>
            <person name="Lin S."/>
            <person name="Li N."/>
            <person name="Shaw J."/>
            <person name="Prado M."/>
            <person name="Sherman C."/>
            <person name="Li X."/>
            <person name="Tang J."/>
            <person name="Blankenship R."/>
            <person name="Zhao T."/>
            <person name="Touchman J."/>
            <person name="Sattley M."/>
        </authorList>
    </citation>
    <scope>NUCLEOTIDE SEQUENCE [LARGE SCALE GENOMIC DNA]</scope>
    <source>
        <strain evidence="2 3">ANT.BR</strain>
    </source>
</reference>
<keyword evidence="2" id="KW-0378">Hydrolase</keyword>
<gene>
    <name evidence="2" type="ORF">BLL52_4185</name>
</gene>
<dbReference type="InterPro" id="IPR017482">
    <property type="entry name" value="Lambda-type_endonuclease"/>
</dbReference>
<keyword evidence="3" id="KW-1185">Reference proteome</keyword>
<name>A0A1Q8Y9A0_9BURK</name>
<feature type="domain" description="YqaJ viral recombinase" evidence="1">
    <location>
        <begin position="12"/>
        <end position="161"/>
    </location>
</feature>
<dbReference type="PANTHER" id="PTHR46609:SF6">
    <property type="entry name" value="EXONUCLEASE, PHAGE-TYPE_RECB, C-TERMINAL DOMAIN-CONTAINING PROTEIN-RELATED"/>
    <property type="match status" value="1"/>
</dbReference>
<dbReference type="Gene3D" id="3.90.320.10">
    <property type="match status" value="1"/>
</dbReference>
<sequence>MKEIHLEQGDPDWLAWRSGRAFTDTFGVAHVALDGTRITATVGSICGGKSPFSTMHKTWQEMTGRRQREVGTFAMARGTALEPKARQEYMAIVGEEYEALCVESTATPWIAASLDGANIIRSRGVEIKCPISERIHDMAMLGQVPEYYYDQIQWQMLATDNQIQEIDFFSYAPQIGKAAPITVKLDVVRQGELLLEAMRLRVAIITDVELCGSEFEQAAKSYLVLNSRLKLLQTDVDTAKDRLKKLADGKSTQGSGVMVIVSSNDGRTSWEKVAIDLSKQLDMTQDALDQIALMHKSKPTTVTTVKEASDASAVLEELRSRQFAQGISMEIQAEKLEQPTPVW</sequence>
<keyword evidence="2" id="KW-0255">Endonuclease</keyword>
<evidence type="ECO:0000313" key="3">
    <source>
        <dbReference type="Proteomes" id="UP000185911"/>
    </source>
</evidence>
<accession>A0A1Q8Y9A0</accession>
<dbReference type="GO" id="GO:0004519">
    <property type="term" value="F:endonuclease activity"/>
    <property type="evidence" value="ECO:0007669"/>
    <property type="project" value="UniProtKB-KW"/>
</dbReference>
<organism evidence="2 3">
    <name type="scientific">Rhodoferax antarcticus ANT.BR</name>
    <dbReference type="NCBI Taxonomy" id="1111071"/>
    <lineage>
        <taxon>Bacteria</taxon>
        <taxon>Pseudomonadati</taxon>
        <taxon>Pseudomonadota</taxon>
        <taxon>Betaproteobacteria</taxon>
        <taxon>Burkholderiales</taxon>
        <taxon>Comamonadaceae</taxon>
        <taxon>Rhodoferax</taxon>
    </lineage>
</organism>
<dbReference type="RefSeq" id="WP_075588223.1">
    <property type="nucleotide sequence ID" value="NZ_MSYM01000020.1"/>
</dbReference>
<dbReference type="NCBIfam" id="TIGR03033">
    <property type="entry name" value="phage_rel_nuc"/>
    <property type="match status" value="1"/>
</dbReference>
<dbReference type="InterPro" id="IPR019080">
    <property type="entry name" value="YqaJ_viral_recombinase"/>
</dbReference>
<dbReference type="InterPro" id="IPR011604">
    <property type="entry name" value="PDDEXK-like_dom_sf"/>
</dbReference>
<dbReference type="CDD" id="cd22343">
    <property type="entry name" value="PDDEXK_lambda_exonuclease-like"/>
    <property type="match status" value="1"/>
</dbReference>
<dbReference type="Proteomes" id="UP000185911">
    <property type="component" value="Unassembled WGS sequence"/>
</dbReference>
<dbReference type="AlphaFoldDB" id="A0A1Q8Y9A0"/>
<dbReference type="SUPFAM" id="SSF52980">
    <property type="entry name" value="Restriction endonuclease-like"/>
    <property type="match status" value="1"/>
</dbReference>
<evidence type="ECO:0000259" key="1">
    <source>
        <dbReference type="Pfam" id="PF09588"/>
    </source>
</evidence>
<dbReference type="InterPro" id="IPR051703">
    <property type="entry name" value="NF-kappa-B_Signaling_Reg"/>
</dbReference>
<proteinExistence type="predicted"/>
<keyword evidence="2" id="KW-0540">Nuclease</keyword>
<dbReference type="Pfam" id="PF09588">
    <property type="entry name" value="YqaJ"/>
    <property type="match status" value="1"/>
</dbReference>
<evidence type="ECO:0000313" key="2">
    <source>
        <dbReference type="EMBL" id="OLP04578.1"/>
    </source>
</evidence>